<geneLocation type="plasmid" evidence="3">
    <name>psth1</name>
</geneLocation>
<accession>A0ABM7DXF2</accession>
<dbReference type="Proteomes" id="UP000278437">
    <property type="component" value="Plasmid pSTH1"/>
</dbReference>
<organism evidence="2 3">
    <name type="scientific">Shewanella khirikhana</name>
    <dbReference type="NCBI Taxonomy" id="1965282"/>
    <lineage>
        <taxon>Bacteria</taxon>
        <taxon>Pseudomonadati</taxon>
        <taxon>Pseudomonadota</taxon>
        <taxon>Gammaproteobacteria</taxon>
        <taxon>Alteromonadales</taxon>
        <taxon>Shewanellaceae</taxon>
        <taxon>Shewanella</taxon>
    </lineage>
</organism>
<protein>
    <recommendedName>
        <fullName evidence="4">TraK</fullName>
    </recommendedName>
</protein>
<keyword evidence="2" id="KW-0614">Plasmid</keyword>
<gene>
    <name evidence="2" type="ORF">STH12_04265</name>
</gene>
<dbReference type="Pfam" id="PF17273">
    <property type="entry name" value="DUF5338"/>
    <property type="match status" value="1"/>
</dbReference>
<feature type="region of interest" description="Disordered" evidence="1">
    <location>
        <begin position="81"/>
        <end position="106"/>
    </location>
</feature>
<sequence length="106" mass="12187">MDKGVSGIDQWFASRTEKDKKRRKSGWVLFLAVSDEVFAALDSGYNMKVIHEYLTDQGKLQCSYDTFRGYVKKYKQKPIRPVAAAPAPNKPKKFEFNPKPQKSELI</sequence>
<name>A0ABM7DXF2_9GAMM</name>
<evidence type="ECO:0000313" key="3">
    <source>
        <dbReference type="Proteomes" id="UP000278437"/>
    </source>
</evidence>
<reference evidence="2 3" key="1">
    <citation type="submission" date="2017-03" db="EMBL/GenBank/DDBJ databases">
        <title>Full genome sequence of a non-lethal Shewanella isolate that potentiates virulence of Vibio parahaemolyticus causing acute hepatopancreatic necrosis disease (AHPND) in shrimp.</title>
        <authorList>
            <person name="Prachumwat A."/>
            <person name="Sritunyalucksana K."/>
        </authorList>
    </citation>
    <scope>NUCLEOTIDE SEQUENCE [LARGE SCALE GENOMIC DNA]</scope>
    <source>
        <strain evidence="2 3">TH2012</strain>
        <plasmid evidence="3">psth1</plasmid>
    </source>
</reference>
<feature type="compositionally biased region" description="Basic and acidic residues" evidence="1">
    <location>
        <begin position="92"/>
        <end position="106"/>
    </location>
</feature>
<dbReference type="InterPro" id="IPR035225">
    <property type="entry name" value="DUF5338"/>
</dbReference>
<keyword evidence="3" id="KW-1185">Reference proteome</keyword>
<evidence type="ECO:0000313" key="2">
    <source>
        <dbReference type="EMBL" id="AZQ13291.1"/>
    </source>
</evidence>
<dbReference type="RefSeq" id="WP_126169634.1">
    <property type="nucleotide sequence ID" value="NZ_CP020374.1"/>
</dbReference>
<evidence type="ECO:0000256" key="1">
    <source>
        <dbReference type="SAM" id="MobiDB-lite"/>
    </source>
</evidence>
<dbReference type="EMBL" id="CP020374">
    <property type="protein sequence ID" value="AZQ13291.1"/>
    <property type="molecule type" value="Genomic_DNA"/>
</dbReference>
<proteinExistence type="predicted"/>
<evidence type="ECO:0008006" key="4">
    <source>
        <dbReference type="Google" id="ProtNLM"/>
    </source>
</evidence>